<dbReference type="AlphaFoldDB" id="A0A0E9QZL1"/>
<dbReference type="EMBL" id="GBXM01086216">
    <property type="protein sequence ID" value="JAH22361.1"/>
    <property type="molecule type" value="Transcribed_RNA"/>
</dbReference>
<sequence length="47" mass="5416">MFYFCFIFFSIHIPSIIEDFLIKNLKKVGNVGKHGSHSSTLLRCLTL</sequence>
<proteinExistence type="predicted"/>
<protein>
    <submittedName>
        <fullName evidence="1">Uncharacterized protein</fullName>
    </submittedName>
</protein>
<reference evidence="1" key="2">
    <citation type="journal article" date="2015" name="Fish Shellfish Immunol.">
        <title>Early steps in the European eel (Anguilla anguilla)-Vibrio vulnificus interaction in the gills: Role of the RtxA13 toxin.</title>
        <authorList>
            <person name="Callol A."/>
            <person name="Pajuelo D."/>
            <person name="Ebbesson L."/>
            <person name="Teles M."/>
            <person name="MacKenzie S."/>
            <person name="Amaro C."/>
        </authorList>
    </citation>
    <scope>NUCLEOTIDE SEQUENCE</scope>
</reference>
<reference evidence="1" key="1">
    <citation type="submission" date="2014-11" db="EMBL/GenBank/DDBJ databases">
        <authorList>
            <person name="Amaro Gonzalez C."/>
        </authorList>
    </citation>
    <scope>NUCLEOTIDE SEQUENCE</scope>
</reference>
<organism evidence="1">
    <name type="scientific">Anguilla anguilla</name>
    <name type="common">European freshwater eel</name>
    <name type="synonym">Muraena anguilla</name>
    <dbReference type="NCBI Taxonomy" id="7936"/>
    <lineage>
        <taxon>Eukaryota</taxon>
        <taxon>Metazoa</taxon>
        <taxon>Chordata</taxon>
        <taxon>Craniata</taxon>
        <taxon>Vertebrata</taxon>
        <taxon>Euteleostomi</taxon>
        <taxon>Actinopterygii</taxon>
        <taxon>Neopterygii</taxon>
        <taxon>Teleostei</taxon>
        <taxon>Anguilliformes</taxon>
        <taxon>Anguillidae</taxon>
        <taxon>Anguilla</taxon>
    </lineage>
</organism>
<accession>A0A0E9QZL1</accession>
<evidence type="ECO:0000313" key="1">
    <source>
        <dbReference type="EMBL" id="JAH22361.1"/>
    </source>
</evidence>
<name>A0A0E9QZL1_ANGAN</name>